<feature type="chain" id="PRO_5046861593" evidence="1">
    <location>
        <begin position="22"/>
        <end position="849"/>
    </location>
</feature>
<dbReference type="Proteomes" id="UP001165653">
    <property type="component" value="Unassembled WGS sequence"/>
</dbReference>
<evidence type="ECO:0000313" key="3">
    <source>
        <dbReference type="EMBL" id="MCW1914500.1"/>
    </source>
</evidence>
<dbReference type="InterPro" id="IPR015943">
    <property type="entry name" value="WD40/YVTN_repeat-like_dom_sf"/>
</dbReference>
<reference evidence="3" key="1">
    <citation type="submission" date="2022-10" db="EMBL/GenBank/DDBJ databases">
        <title>Luteolibacter sp. GHJ8, whole genome shotgun sequencing project.</title>
        <authorList>
            <person name="Zhao G."/>
            <person name="Shen L."/>
        </authorList>
    </citation>
    <scope>NUCLEOTIDE SEQUENCE</scope>
    <source>
        <strain evidence="3">GHJ8</strain>
    </source>
</reference>
<protein>
    <submittedName>
        <fullName evidence="3">Fibronectin type III domain-containing protein</fullName>
    </submittedName>
</protein>
<comment type="caution">
    <text evidence="3">The sequence shown here is derived from an EMBL/GenBank/DDBJ whole genome shotgun (WGS) entry which is preliminary data.</text>
</comment>
<evidence type="ECO:0000259" key="2">
    <source>
        <dbReference type="PROSITE" id="PS50853"/>
    </source>
</evidence>
<dbReference type="RefSeq" id="WP_264514031.1">
    <property type="nucleotide sequence ID" value="NZ_JAPDDR010000006.1"/>
</dbReference>
<dbReference type="InterPro" id="IPR013783">
    <property type="entry name" value="Ig-like_fold"/>
</dbReference>
<organism evidence="3 4">
    <name type="scientific">Luteolibacter rhizosphaerae</name>
    <dbReference type="NCBI Taxonomy" id="2989719"/>
    <lineage>
        <taxon>Bacteria</taxon>
        <taxon>Pseudomonadati</taxon>
        <taxon>Verrucomicrobiota</taxon>
        <taxon>Verrucomicrobiia</taxon>
        <taxon>Verrucomicrobiales</taxon>
        <taxon>Verrucomicrobiaceae</taxon>
        <taxon>Luteolibacter</taxon>
    </lineage>
</organism>
<dbReference type="InterPro" id="IPR036116">
    <property type="entry name" value="FN3_sf"/>
</dbReference>
<name>A0ABT3G3S9_9BACT</name>
<evidence type="ECO:0000256" key="1">
    <source>
        <dbReference type="SAM" id="SignalP"/>
    </source>
</evidence>
<sequence length="849" mass="91173">MFRIPLVLVFTAVFTPIAANAAAWQFAKPKVPFSQTPGVVYGAGRWVGVGPAGKIITSTNGIDWSTGPILTREDLLDVSYAAGRFVACGGNGTLLTSVDGLSWEHRTTGNEAELRDVIHAGGLWVFTGKILNAQAPLIFSSSDLSTWNIFDTEGKYQTGGSSAEAFTVMHGGGKFLVPMPNKQSFVSTNGIDWTREPNNLNFSFPKASTYDSGKFYCIDYYGQLASSPDGANWTNLPFPNNPYNDASDLFVEGNRMIITTERSFHTSTNGGATWTQRWIFSDANGSPECSGIAKGNGAYLVMAYDGSAIRSTDFNWQTEYAGANADNFADVAHGGGNFLAVGSYDDNSPYGVIWSSPDGIAWTKRRQEGPELFGACYGNGTWVCVGETILSSTNLSAWTTRTNPSTLELRDVTFANGLFVAVGGYYDQSLVLTSPDGITWTQRSNTARGPLTKVIHANGLFVAVASWNSIYKGDIISSPDGINWTRCPLDIDSNLTCIAYGNSMFVAGGDYEYALKSTNGVDWTIVDEGHPTSYYGWSDLIFDGTRFIGCSPWMTRSSVYTTDGAEWSNELMGSKLKAMVAAEGKIVAVGPGNHIITRAIGASPAAPATSADGPIVSWTPVAGAAGYQVYKRLAGTKRWDDAAITQPAAASSVFVRKLKANTAYDFAVQAIMPQGLSQAGMSSATTFGPLDMWMLDRFGTRANSGGSADSADPDGDGQANLMEYFRGSDPKKFESRFSPPQSATIQKTIYNTYQVRLSFSFPLDSAMTDTTCYLEESTDLVNWTRVAESVGGQRMTVLEGASGWATSDAYVHGSSAPRRSVLADKTATLPLPSGAGRVYGRLGVERRQP</sequence>
<dbReference type="InterPro" id="IPR003961">
    <property type="entry name" value="FN3_dom"/>
</dbReference>
<dbReference type="InterPro" id="IPR036278">
    <property type="entry name" value="Sialidase_sf"/>
</dbReference>
<proteinExistence type="predicted"/>
<keyword evidence="4" id="KW-1185">Reference proteome</keyword>
<feature type="signal peptide" evidence="1">
    <location>
        <begin position="1"/>
        <end position="21"/>
    </location>
</feature>
<accession>A0ABT3G3S9</accession>
<evidence type="ECO:0000313" key="4">
    <source>
        <dbReference type="Proteomes" id="UP001165653"/>
    </source>
</evidence>
<gene>
    <name evidence="3" type="ORF">OJ996_13005</name>
</gene>
<dbReference type="EMBL" id="JAPDDR010000006">
    <property type="protein sequence ID" value="MCW1914500.1"/>
    <property type="molecule type" value="Genomic_DNA"/>
</dbReference>
<dbReference type="SUPFAM" id="SSF50939">
    <property type="entry name" value="Sialidases"/>
    <property type="match status" value="2"/>
</dbReference>
<feature type="domain" description="Fibronectin type-III" evidence="2">
    <location>
        <begin position="600"/>
        <end position="690"/>
    </location>
</feature>
<dbReference type="Gene3D" id="2.60.40.10">
    <property type="entry name" value="Immunoglobulins"/>
    <property type="match status" value="1"/>
</dbReference>
<dbReference type="SUPFAM" id="SSF49265">
    <property type="entry name" value="Fibronectin type III"/>
    <property type="match status" value="1"/>
</dbReference>
<dbReference type="PROSITE" id="PS50853">
    <property type="entry name" value="FN3"/>
    <property type="match status" value="1"/>
</dbReference>
<dbReference type="Gene3D" id="2.130.10.10">
    <property type="entry name" value="YVTN repeat-like/Quinoprotein amine dehydrogenase"/>
    <property type="match status" value="1"/>
</dbReference>
<dbReference type="SUPFAM" id="SSF110296">
    <property type="entry name" value="Oligoxyloglucan reducing end-specific cellobiohydrolase"/>
    <property type="match status" value="2"/>
</dbReference>
<keyword evidence="1" id="KW-0732">Signal</keyword>
<dbReference type="CDD" id="cd00063">
    <property type="entry name" value="FN3"/>
    <property type="match status" value="1"/>
</dbReference>